<dbReference type="Pfam" id="PF18962">
    <property type="entry name" value="Por_Secre_tail"/>
    <property type="match status" value="1"/>
</dbReference>
<dbReference type="NCBIfam" id="TIGR04183">
    <property type="entry name" value="Por_Secre_tail"/>
    <property type="match status" value="1"/>
</dbReference>
<dbReference type="Gene3D" id="2.60.120.200">
    <property type="match status" value="1"/>
</dbReference>
<feature type="domain" description="Secretion system C-terminal sorting" evidence="3">
    <location>
        <begin position="291"/>
        <end position="354"/>
    </location>
</feature>
<dbReference type="EMBL" id="CP061813">
    <property type="protein sequence ID" value="QOD60961.1"/>
    <property type="molecule type" value="Genomic_DNA"/>
</dbReference>
<dbReference type="Pfam" id="PF14099">
    <property type="entry name" value="Polysacc_lyase"/>
    <property type="match status" value="1"/>
</dbReference>
<dbReference type="OrthoDB" id="624837at2"/>
<dbReference type="InterPro" id="IPR026444">
    <property type="entry name" value="Secre_tail"/>
</dbReference>
<protein>
    <submittedName>
        <fullName evidence="4">T9SS type A sorting domain-containing protein</fullName>
    </submittedName>
</protein>
<feature type="chain" id="PRO_5032457910" evidence="2">
    <location>
        <begin position="21"/>
        <end position="363"/>
    </location>
</feature>
<dbReference type="AlphaFoldDB" id="A0A7L8AG23"/>
<dbReference type="RefSeq" id="WP_088355241.1">
    <property type="nucleotide sequence ID" value="NZ_CP061813.1"/>
</dbReference>
<feature type="signal peptide" evidence="2">
    <location>
        <begin position="1"/>
        <end position="20"/>
    </location>
</feature>
<organism evidence="4 5">
    <name type="scientific">Polaribacter haliotis</name>
    <dbReference type="NCBI Taxonomy" id="1888915"/>
    <lineage>
        <taxon>Bacteria</taxon>
        <taxon>Pseudomonadati</taxon>
        <taxon>Bacteroidota</taxon>
        <taxon>Flavobacteriia</taxon>
        <taxon>Flavobacteriales</taxon>
        <taxon>Flavobacteriaceae</taxon>
    </lineage>
</organism>
<dbReference type="KEGG" id="phal:H9I45_00555"/>
<keyword evidence="5" id="KW-1185">Reference proteome</keyword>
<proteinExistence type="predicted"/>
<evidence type="ECO:0000256" key="1">
    <source>
        <dbReference type="ARBA" id="ARBA00022729"/>
    </source>
</evidence>
<dbReference type="Proteomes" id="UP000516764">
    <property type="component" value="Chromosome"/>
</dbReference>
<gene>
    <name evidence="4" type="ORF">H9I45_00555</name>
</gene>
<name>A0A7L8AG23_9FLAO</name>
<accession>A0A7L8AG23</accession>
<sequence>MKKKFFFTSICMLLFQVISAQVILEADGTTDTYDLINSVFANANRNVVEVPDCNHTSFGKHITQIFDTELNKNVFQFHIHVSPDNDRCKAGVDDRQRNEIKTYGDSPENIKADEGETVQYKWKFKLSDTFKPTSSFTHIHQIKSVDGPYASIPMISFTLRKSNPDRLELRHTSTTNQTTLKSANLDLFRGNWVSVLETIKYSNSGSYSLEIKNIATNQVILSYTNNSIDNWQDGASFARPKWGIYRSLNNKQDLQDEIVKFADFSIEENPSTLSVDIDVKTLKEKAENILLYPNPSSKEVEFKNANSDNYNSIEMYDFSGRKITIEKRLNNEKLDVSNLSKGLYFIVFKKDTITAKVLKCYVK</sequence>
<reference evidence="4 5" key="1">
    <citation type="journal article" date="2016" name="Int. J. Syst. Evol. Microbiol.">
        <title>Polaribacter haliotis sp. nov., isolated from the gut of abalone Haliotis discus hannai.</title>
        <authorList>
            <person name="Kim Y.O."/>
            <person name="Park I.S."/>
            <person name="Park S."/>
            <person name="Nam B.H."/>
            <person name="Park J.M."/>
            <person name="Kim D.G."/>
            <person name="Yoon J.H."/>
        </authorList>
    </citation>
    <scope>NUCLEOTIDE SEQUENCE [LARGE SCALE GENOMIC DNA]</scope>
    <source>
        <strain evidence="4 5">KCTC 52418</strain>
    </source>
</reference>
<evidence type="ECO:0000256" key="2">
    <source>
        <dbReference type="SAM" id="SignalP"/>
    </source>
</evidence>
<evidence type="ECO:0000259" key="3">
    <source>
        <dbReference type="Pfam" id="PF18962"/>
    </source>
</evidence>
<keyword evidence="1 2" id="KW-0732">Signal</keyword>
<evidence type="ECO:0000313" key="5">
    <source>
        <dbReference type="Proteomes" id="UP000516764"/>
    </source>
</evidence>
<evidence type="ECO:0000313" key="4">
    <source>
        <dbReference type="EMBL" id="QOD60961.1"/>
    </source>
</evidence>
<dbReference type="InterPro" id="IPR025975">
    <property type="entry name" value="Polysacc_lyase"/>
</dbReference>